<dbReference type="GO" id="GO:0033819">
    <property type="term" value="F:lipoyl(octanoyl) transferase activity"/>
    <property type="evidence" value="ECO:0007669"/>
    <property type="project" value="UniProtKB-EC"/>
</dbReference>
<keyword evidence="6" id="KW-0812">Transmembrane</keyword>
<dbReference type="Gene3D" id="3.30.930.10">
    <property type="entry name" value="Bira Bifunctional Protein, Domain 2"/>
    <property type="match status" value="1"/>
</dbReference>
<protein>
    <recommendedName>
        <fullName evidence="3">lipoyl(octanoyl) transferase</fullName>
        <ecNumber evidence="3">2.3.1.181</ecNumber>
    </recommendedName>
</protein>
<accession>A0A445AE75</accession>
<keyword evidence="6" id="KW-0472">Membrane</keyword>
<dbReference type="STRING" id="3818.A0A445AE75"/>
<comment type="caution">
    <text evidence="8">The sequence shown here is derived from an EMBL/GenBank/DDBJ whole genome shotgun (WGS) entry which is preliminary data.</text>
</comment>
<feature type="transmembrane region" description="Helical" evidence="6">
    <location>
        <begin position="123"/>
        <end position="144"/>
    </location>
</feature>
<proteinExistence type="inferred from homology"/>
<keyword evidence="9" id="KW-1185">Reference proteome</keyword>
<name>A0A445AE75_ARAHY</name>
<keyword evidence="5" id="KW-0012">Acyltransferase</keyword>
<dbReference type="InterPro" id="IPR020605">
    <property type="entry name" value="Octanoyltransferase_CS"/>
</dbReference>
<evidence type="ECO:0000313" key="8">
    <source>
        <dbReference type="EMBL" id="RYR24718.1"/>
    </source>
</evidence>
<feature type="domain" description="BPL/LPL catalytic" evidence="7">
    <location>
        <begin position="270"/>
        <end position="450"/>
    </location>
</feature>
<dbReference type="EMBL" id="SDMP01000012">
    <property type="protein sequence ID" value="RYR24718.1"/>
    <property type="molecule type" value="Genomic_DNA"/>
</dbReference>
<dbReference type="InterPro" id="IPR000544">
    <property type="entry name" value="Octanoyltransferase"/>
</dbReference>
<keyword evidence="6" id="KW-1133">Transmembrane helix</keyword>
<organism evidence="8 9">
    <name type="scientific">Arachis hypogaea</name>
    <name type="common">Peanut</name>
    <dbReference type="NCBI Taxonomy" id="3818"/>
    <lineage>
        <taxon>Eukaryota</taxon>
        <taxon>Viridiplantae</taxon>
        <taxon>Streptophyta</taxon>
        <taxon>Embryophyta</taxon>
        <taxon>Tracheophyta</taxon>
        <taxon>Spermatophyta</taxon>
        <taxon>Magnoliopsida</taxon>
        <taxon>eudicotyledons</taxon>
        <taxon>Gunneridae</taxon>
        <taxon>Pentapetalae</taxon>
        <taxon>rosids</taxon>
        <taxon>fabids</taxon>
        <taxon>Fabales</taxon>
        <taxon>Fabaceae</taxon>
        <taxon>Papilionoideae</taxon>
        <taxon>50 kb inversion clade</taxon>
        <taxon>dalbergioids sensu lato</taxon>
        <taxon>Dalbergieae</taxon>
        <taxon>Pterocarpus clade</taxon>
        <taxon>Arachis</taxon>
    </lineage>
</organism>
<dbReference type="NCBIfam" id="TIGR00214">
    <property type="entry name" value="lipB"/>
    <property type="match status" value="1"/>
</dbReference>
<dbReference type="NCBIfam" id="NF010925">
    <property type="entry name" value="PRK14345.1"/>
    <property type="match status" value="1"/>
</dbReference>
<dbReference type="PROSITE" id="PS51733">
    <property type="entry name" value="BPL_LPL_CATALYTIC"/>
    <property type="match status" value="1"/>
</dbReference>
<evidence type="ECO:0000259" key="7">
    <source>
        <dbReference type="PROSITE" id="PS51733"/>
    </source>
</evidence>
<dbReference type="InterPro" id="IPR045864">
    <property type="entry name" value="aa-tRNA-synth_II/BPL/LPL"/>
</dbReference>
<dbReference type="AlphaFoldDB" id="A0A445AE75"/>
<dbReference type="SUPFAM" id="SSF55681">
    <property type="entry name" value="Class II aaRS and biotin synthetases"/>
    <property type="match status" value="1"/>
</dbReference>
<reference evidence="8 9" key="1">
    <citation type="submission" date="2019-01" db="EMBL/GenBank/DDBJ databases">
        <title>Sequencing of cultivated peanut Arachis hypogaea provides insights into genome evolution and oil improvement.</title>
        <authorList>
            <person name="Chen X."/>
        </authorList>
    </citation>
    <scope>NUCLEOTIDE SEQUENCE [LARGE SCALE GENOMIC DNA]</scope>
    <source>
        <strain evidence="9">cv. Fuhuasheng</strain>
        <tissue evidence="8">Leaves</tissue>
    </source>
</reference>
<dbReference type="InterPro" id="IPR015915">
    <property type="entry name" value="Kelch-typ_b-propeller"/>
</dbReference>
<evidence type="ECO:0000256" key="5">
    <source>
        <dbReference type="ARBA" id="ARBA00023315"/>
    </source>
</evidence>
<dbReference type="UniPathway" id="UPA00538">
    <property type="reaction ID" value="UER00592"/>
</dbReference>
<dbReference type="CDD" id="cd16444">
    <property type="entry name" value="LipB"/>
    <property type="match status" value="1"/>
</dbReference>
<dbReference type="EC" id="2.3.1.181" evidence="3"/>
<dbReference type="Pfam" id="PF21948">
    <property type="entry name" value="LplA-B_cat"/>
    <property type="match status" value="1"/>
</dbReference>
<evidence type="ECO:0000256" key="6">
    <source>
        <dbReference type="SAM" id="Phobius"/>
    </source>
</evidence>
<sequence>MLMRFGSTSKTAILKIKRKLLNRPRTNGDRADFYETASFLRFIEKRRASPRPPLESHSRFLSLVHTLFISPQNTTLASIAPPLISPSPLDSSWSFANPPVSSCSKALPFPQRQRLQVLLRRRLSIVFVASSLVFVTSFPSSIALPQISGHFPRRRHALGGFDGSTMVSTIEVFDPRRKAWITREPMNHPCREAQYVPSSAPPCPSLPLHTHSNLSKSFQFSYLKPSKFTSYGARLCELFDLHQEQVPYEVAWSWQKDIVKEKKAQLENEGDCSDTLIVLQHPSVYTLGTASTKDNLNFNINNAPFNVYRTERGGEVTYHGPGQLVLYPIINLRRHKMDLHWYLRTLEELVIRVLSSTFSIQASRVEGLTGVWVGNEKVAAVGIRVSHWITYHGLALNVTTDLTPFKWIIPCGIRNREVGSIKGLLLREAQSSNMAANGTNDLHSIMHDDGGLIGITRNSLIEEFSRVFQLEYHHRTISVPMLYERNQSDLLYSWSFLEFLFFFNGFDFASSGANVGCEVSKLGASEAALKYKIN</sequence>
<evidence type="ECO:0000313" key="9">
    <source>
        <dbReference type="Proteomes" id="UP000289738"/>
    </source>
</evidence>
<evidence type="ECO:0000256" key="1">
    <source>
        <dbReference type="ARBA" id="ARBA00004821"/>
    </source>
</evidence>
<evidence type="ECO:0000256" key="3">
    <source>
        <dbReference type="ARBA" id="ARBA00012334"/>
    </source>
</evidence>
<evidence type="ECO:0000256" key="2">
    <source>
        <dbReference type="ARBA" id="ARBA00007907"/>
    </source>
</evidence>
<dbReference type="Proteomes" id="UP000289738">
    <property type="component" value="Chromosome B02"/>
</dbReference>
<gene>
    <name evidence="8" type="ORF">Ahy_B02g058235</name>
</gene>
<keyword evidence="4" id="KW-0808">Transferase</keyword>
<dbReference type="PROSITE" id="PS01313">
    <property type="entry name" value="LIPB"/>
    <property type="match status" value="1"/>
</dbReference>
<dbReference type="HAMAP" id="MF_00013">
    <property type="entry name" value="LipB"/>
    <property type="match status" value="1"/>
</dbReference>
<dbReference type="PANTHER" id="PTHR10993">
    <property type="entry name" value="OCTANOYLTRANSFERASE"/>
    <property type="match status" value="1"/>
</dbReference>
<dbReference type="PANTHER" id="PTHR10993:SF7">
    <property type="entry name" value="LIPOYLTRANSFERASE 2, MITOCHONDRIAL-RELATED"/>
    <property type="match status" value="1"/>
</dbReference>
<dbReference type="SUPFAM" id="SSF117281">
    <property type="entry name" value="Kelch motif"/>
    <property type="match status" value="1"/>
</dbReference>
<comment type="similarity">
    <text evidence="2">Belongs to the LipB family.</text>
</comment>
<evidence type="ECO:0000256" key="4">
    <source>
        <dbReference type="ARBA" id="ARBA00022679"/>
    </source>
</evidence>
<comment type="pathway">
    <text evidence="1">Protein modification; protein lipoylation via endogenous pathway; protein N(6)-(lipoyl)lysine from octanoyl-[acyl-carrier-protein]: step 1/2.</text>
</comment>
<dbReference type="InterPro" id="IPR004143">
    <property type="entry name" value="BPL_LPL_catalytic"/>
</dbReference>
<dbReference type="GO" id="GO:0009249">
    <property type="term" value="P:protein lipoylation"/>
    <property type="evidence" value="ECO:0007669"/>
    <property type="project" value="InterPro"/>
</dbReference>